<name>A0ABD3H7K9_9MARC</name>
<feature type="region of interest" description="Disordered" evidence="1">
    <location>
        <begin position="159"/>
        <end position="185"/>
    </location>
</feature>
<comment type="caution">
    <text evidence="2">The sequence shown here is derived from an EMBL/GenBank/DDBJ whole genome shotgun (WGS) entry which is preliminary data.</text>
</comment>
<accession>A0ABD3H7K9</accession>
<organism evidence="2 3">
    <name type="scientific">Riccia sorocarpa</name>
    <dbReference type="NCBI Taxonomy" id="122646"/>
    <lineage>
        <taxon>Eukaryota</taxon>
        <taxon>Viridiplantae</taxon>
        <taxon>Streptophyta</taxon>
        <taxon>Embryophyta</taxon>
        <taxon>Marchantiophyta</taxon>
        <taxon>Marchantiopsida</taxon>
        <taxon>Marchantiidae</taxon>
        <taxon>Marchantiales</taxon>
        <taxon>Ricciaceae</taxon>
        <taxon>Riccia</taxon>
    </lineage>
</organism>
<dbReference type="EMBL" id="JBJQOH010000004">
    <property type="protein sequence ID" value="KAL3687433.1"/>
    <property type="molecule type" value="Genomic_DNA"/>
</dbReference>
<dbReference type="Proteomes" id="UP001633002">
    <property type="component" value="Unassembled WGS sequence"/>
</dbReference>
<protein>
    <recommendedName>
        <fullName evidence="4">Transposase</fullName>
    </recommendedName>
</protein>
<gene>
    <name evidence="2" type="ORF">R1sor_013742</name>
</gene>
<sequence length="232" mass="26877">MVGEAAGNQTTVTFRGVFVRVYQGSSCSSCSKFLYCHHRRCTPDQLLKVEENTEEFDLTPITNDMWLHHYSSRFGEESTKVVQERTKKTWVFKWNDKQAIKWTFKFTNENFKWKTLYQAKVRQQNDTAELLRDLYKQASEKKNSRKLQRIEVVTPPEKKRMTGFNGEARCLGRSGGGTSSRFSKPNNIGSCKGRLMKKSRAEFLASIRAEKRGALQLDLRREQASSTRKLGR</sequence>
<evidence type="ECO:0000256" key="1">
    <source>
        <dbReference type="SAM" id="MobiDB-lite"/>
    </source>
</evidence>
<evidence type="ECO:0000313" key="2">
    <source>
        <dbReference type="EMBL" id="KAL3687433.1"/>
    </source>
</evidence>
<dbReference type="PANTHER" id="PTHR47543:SF2">
    <property type="entry name" value="RNA POLYMERASE II TRANSCRIPTION FACTOR SIII SUBUNIT A"/>
    <property type="match status" value="1"/>
</dbReference>
<evidence type="ECO:0008006" key="4">
    <source>
        <dbReference type="Google" id="ProtNLM"/>
    </source>
</evidence>
<dbReference type="AlphaFoldDB" id="A0ABD3H7K9"/>
<evidence type="ECO:0000313" key="3">
    <source>
        <dbReference type="Proteomes" id="UP001633002"/>
    </source>
</evidence>
<dbReference type="PANTHER" id="PTHR47543">
    <property type="entry name" value="OS08G0169600 PROTEIN"/>
    <property type="match status" value="1"/>
</dbReference>
<reference evidence="2 3" key="1">
    <citation type="submission" date="2024-09" db="EMBL/GenBank/DDBJ databases">
        <title>Chromosome-scale assembly of Riccia sorocarpa.</title>
        <authorList>
            <person name="Paukszto L."/>
        </authorList>
    </citation>
    <scope>NUCLEOTIDE SEQUENCE [LARGE SCALE GENOMIC DNA]</scope>
    <source>
        <strain evidence="2">LP-2024</strain>
        <tissue evidence="2">Aerial parts of the thallus</tissue>
    </source>
</reference>
<dbReference type="Gene3D" id="6.10.250.3180">
    <property type="match status" value="1"/>
</dbReference>
<keyword evidence="3" id="KW-1185">Reference proteome</keyword>
<proteinExistence type="predicted"/>